<organism evidence="6 7">
    <name type="scientific">Cnuibacter physcomitrellae</name>
    <dbReference type="NCBI Taxonomy" id="1619308"/>
    <lineage>
        <taxon>Bacteria</taxon>
        <taxon>Bacillati</taxon>
        <taxon>Actinomycetota</taxon>
        <taxon>Actinomycetes</taxon>
        <taxon>Micrococcales</taxon>
        <taxon>Microbacteriaceae</taxon>
        <taxon>Cnuibacter</taxon>
    </lineage>
</organism>
<protein>
    <submittedName>
        <fullName evidence="6">Uncharacterized protein</fullName>
    </submittedName>
</protein>
<keyword evidence="5" id="KW-0472">Membrane</keyword>
<evidence type="ECO:0000256" key="1">
    <source>
        <dbReference type="ARBA" id="ARBA00004141"/>
    </source>
</evidence>
<dbReference type="RefSeq" id="WP_085021734.1">
    <property type="nucleotide sequence ID" value="NZ_BMHD01000003.1"/>
</dbReference>
<geneLocation type="plasmid" evidence="6">
    <name>unnamed1</name>
</geneLocation>
<dbReference type="PANTHER" id="PTHR30028:SF0">
    <property type="entry name" value="PROTEIN ALUMINUM SENSITIVE 3"/>
    <property type="match status" value="1"/>
</dbReference>
<comment type="similarity">
    <text evidence="2">Belongs to the UPF0014 family.</text>
</comment>
<comment type="subcellular location">
    <subcellularLocation>
        <location evidence="1">Membrane</location>
        <topology evidence="1">Multi-pass membrane protein</topology>
    </subcellularLocation>
</comment>
<dbReference type="AlphaFoldDB" id="A0A1X9LWC3"/>
<dbReference type="Proteomes" id="UP000192775">
    <property type="component" value="Plasmid unnamed1"/>
</dbReference>
<gene>
    <name evidence="6" type="ORF">B5808_19595</name>
</gene>
<dbReference type="KEGG" id="cphy:B5808_19595"/>
<keyword evidence="3" id="KW-0812">Transmembrane</keyword>
<dbReference type="InterPro" id="IPR005226">
    <property type="entry name" value="UPF0014_fam"/>
</dbReference>
<evidence type="ECO:0000256" key="2">
    <source>
        <dbReference type="ARBA" id="ARBA00005268"/>
    </source>
</evidence>
<dbReference type="PANTHER" id="PTHR30028">
    <property type="entry name" value="UPF0014 INNER MEMBRANE PROTEIN YBBM-RELATED"/>
    <property type="match status" value="1"/>
</dbReference>
<dbReference type="EMBL" id="CP020716">
    <property type="protein sequence ID" value="ARJ07599.1"/>
    <property type="molecule type" value="Genomic_DNA"/>
</dbReference>
<sequence>MVQPEPSLLAAVVCVLILAAVAVTVLAATRVRTPWVAAAAVLRGGVQLAALSLILSGVITSPVWTAVGIAIMFVAAAITSTRRIGWSGVLFARVAAAMAVGVATSVLVVFASGAVPLTPRYALALCGIVIGNAMTITSLTGGILLRSIADRWSEVEGWLALGARPGEATLPLARDAVFRALTPSIDQTKTTGLVVLPGAFVGAIFGGLSPLEAGTFQLIVLAAILASGTLESVILAWGVRRLSARPDVT</sequence>
<proteinExistence type="inferred from homology"/>
<keyword evidence="4" id="KW-1133">Transmembrane helix</keyword>
<evidence type="ECO:0000256" key="3">
    <source>
        <dbReference type="ARBA" id="ARBA00022692"/>
    </source>
</evidence>
<evidence type="ECO:0000313" key="7">
    <source>
        <dbReference type="Proteomes" id="UP000192775"/>
    </source>
</evidence>
<accession>A0A1X9LWC3</accession>
<evidence type="ECO:0000256" key="4">
    <source>
        <dbReference type="ARBA" id="ARBA00022989"/>
    </source>
</evidence>
<dbReference type="GO" id="GO:0005886">
    <property type="term" value="C:plasma membrane"/>
    <property type="evidence" value="ECO:0007669"/>
    <property type="project" value="TreeGrafter"/>
</dbReference>
<evidence type="ECO:0000256" key="5">
    <source>
        <dbReference type="ARBA" id="ARBA00023136"/>
    </source>
</evidence>
<name>A0A1X9LWC3_9MICO</name>
<keyword evidence="7" id="KW-1185">Reference proteome</keyword>
<evidence type="ECO:0000313" key="6">
    <source>
        <dbReference type="EMBL" id="ARJ07599.1"/>
    </source>
</evidence>
<reference evidence="6 7" key="1">
    <citation type="submission" date="2017-04" db="EMBL/GenBank/DDBJ databases">
        <authorList>
            <person name="Afonso C.L."/>
            <person name="Miller P.J."/>
            <person name="Scott M.A."/>
            <person name="Spackman E."/>
            <person name="Goraichik I."/>
            <person name="Dimitrov K.M."/>
            <person name="Suarez D.L."/>
            <person name="Swayne D.E."/>
        </authorList>
    </citation>
    <scope>NUCLEOTIDE SEQUENCE [LARGE SCALE GENOMIC DNA]</scope>
    <source>
        <strain evidence="7">XA(T)</strain>
        <plasmid evidence="7">Plasmid unnamed1</plasmid>
    </source>
</reference>
<dbReference type="Pfam" id="PF03649">
    <property type="entry name" value="UPF0014"/>
    <property type="match status" value="1"/>
</dbReference>
<keyword evidence="6" id="KW-0614">Plasmid</keyword>